<proteinExistence type="predicted"/>
<keyword evidence="3" id="KW-1185">Reference proteome</keyword>
<sequence>MIRPMSQITNIFSGVAEDVRATASSAAAKLESTTAAAKLEYSGLSTAAKLEYKGFSVNTRLGLVKLEDTFSALGDKFYTAKAQKEREIEEKDREARELDRMQKDKAAEEEGRRQCLEIIRNHLIDYLERNTEATFEEWLADLHPENAKTGELDSRFLIPGNPWAAIFEEEVAHRPKPACPPRKLHRVISV</sequence>
<reference evidence="2" key="1">
    <citation type="submission" date="2020-06" db="EMBL/GenBank/DDBJ databases">
        <authorList>
            <consortium name="Plant Systems Biology data submission"/>
        </authorList>
    </citation>
    <scope>NUCLEOTIDE SEQUENCE</scope>
    <source>
        <strain evidence="2">D6</strain>
    </source>
</reference>
<protein>
    <submittedName>
        <fullName evidence="2">Uncharacterized protein</fullName>
    </submittedName>
</protein>
<name>A0A9N8EYM3_9STRA</name>
<evidence type="ECO:0000256" key="1">
    <source>
        <dbReference type="SAM" id="MobiDB-lite"/>
    </source>
</evidence>
<evidence type="ECO:0000313" key="3">
    <source>
        <dbReference type="Proteomes" id="UP001153069"/>
    </source>
</evidence>
<dbReference type="EMBL" id="CAICTM010001989">
    <property type="protein sequence ID" value="CAB9527414.1"/>
    <property type="molecule type" value="Genomic_DNA"/>
</dbReference>
<evidence type="ECO:0000313" key="2">
    <source>
        <dbReference type="EMBL" id="CAB9527414.1"/>
    </source>
</evidence>
<accession>A0A9N8EYM3</accession>
<organism evidence="2 3">
    <name type="scientific">Seminavis robusta</name>
    <dbReference type="NCBI Taxonomy" id="568900"/>
    <lineage>
        <taxon>Eukaryota</taxon>
        <taxon>Sar</taxon>
        <taxon>Stramenopiles</taxon>
        <taxon>Ochrophyta</taxon>
        <taxon>Bacillariophyta</taxon>
        <taxon>Bacillariophyceae</taxon>
        <taxon>Bacillariophycidae</taxon>
        <taxon>Naviculales</taxon>
        <taxon>Naviculaceae</taxon>
        <taxon>Seminavis</taxon>
    </lineage>
</organism>
<dbReference type="Proteomes" id="UP001153069">
    <property type="component" value="Unassembled WGS sequence"/>
</dbReference>
<dbReference type="AlphaFoldDB" id="A0A9N8EYM3"/>
<feature type="region of interest" description="Disordered" evidence="1">
    <location>
        <begin position="86"/>
        <end position="107"/>
    </location>
</feature>
<gene>
    <name evidence="2" type="ORF">SEMRO_1991_G309820.1</name>
</gene>
<comment type="caution">
    <text evidence="2">The sequence shown here is derived from an EMBL/GenBank/DDBJ whole genome shotgun (WGS) entry which is preliminary data.</text>
</comment>